<dbReference type="PANTHER" id="PTHR23501:SF198">
    <property type="entry name" value="AZOLE RESISTANCE PROTEIN 1-RELATED"/>
    <property type="match status" value="1"/>
</dbReference>
<dbReference type="PANTHER" id="PTHR23501">
    <property type="entry name" value="MAJOR FACILITATOR SUPERFAMILY"/>
    <property type="match status" value="1"/>
</dbReference>
<feature type="domain" description="Major facilitator superfamily (MFS) profile" evidence="8">
    <location>
        <begin position="56"/>
        <end position="511"/>
    </location>
</feature>
<evidence type="ECO:0000313" key="9">
    <source>
        <dbReference type="EMBL" id="KAF6816604.1"/>
    </source>
</evidence>
<dbReference type="FunFam" id="1.20.1720.10:FF:000012">
    <property type="entry name" value="MFS toxin efflux pump (AflT)"/>
    <property type="match status" value="1"/>
</dbReference>
<dbReference type="InterPro" id="IPR020846">
    <property type="entry name" value="MFS_dom"/>
</dbReference>
<dbReference type="PRINTS" id="PR01036">
    <property type="entry name" value="TCRTETB"/>
</dbReference>
<evidence type="ECO:0000313" key="10">
    <source>
        <dbReference type="Proteomes" id="UP000639643"/>
    </source>
</evidence>
<feature type="transmembrane region" description="Helical" evidence="7">
    <location>
        <begin position="53"/>
        <end position="79"/>
    </location>
</feature>
<dbReference type="InterPro" id="IPR036259">
    <property type="entry name" value="MFS_trans_sf"/>
</dbReference>
<comment type="caution">
    <text evidence="9">The sequence shown here is derived from an EMBL/GenBank/DDBJ whole genome shotgun (WGS) entry which is preliminary data.</text>
</comment>
<feature type="transmembrane region" description="Helical" evidence="7">
    <location>
        <begin position="319"/>
        <end position="339"/>
    </location>
</feature>
<keyword evidence="5 7" id="KW-0472">Membrane</keyword>
<organism evidence="9 10">
    <name type="scientific">Colletotrichum musicola</name>
    <dbReference type="NCBI Taxonomy" id="2175873"/>
    <lineage>
        <taxon>Eukaryota</taxon>
        <taxon>Fungi</taxon>
        <taxon>Dikarya</taxon>
        <taxon>Ascomycota</taxon>
        <taxon>Pezizomycotina</taxon>
        <taxon>Sordariomycetes</taxon>
        <taxon>Hypocreomycetidae</taxon>
        <taxon>Glomerellales</taxon>
        <taxon>Glomerellaceae</taxon>
        <taxon>Colletotrichum</taxon>
        <taxon>Colletotrichum orchidearum species complex</taxon>
    </lineage>
</organism>
<dbReference type="PROSITE" id="PS50850">
    <property type="entry name" value="MFS"/>
    <property type="match status" value="1"/>
</dbReference>
<dbReference type="Proteomes" id="UP000639643">
    <property type="component" value="Unassembled WGS sequence"/>
</dbReference>
<evidence type="ECO:0000256" key="4">
    <source>
        <dbReference type="ARBA" id="ARBA00022989"/>
    </source>
</evidence>
<feature type="transmembrane region" description="Helical" evidence="7">
    <location>
        <begin position="386"/>
        <end position="406"/>
    </location>
</feature>
<feature type="transmembrane region" description="Helical" evidence="7">
    <location>
        <begin position="180"/>
        <end position="200"/>
    </location>
</feature>
<feature type="transmembrane region" description="Helical" evidence="7">
    <location>
        <begin position="359"/>
        <end position="379"/>
    </location>
</feature>
<feature type="transmembrane region" description="Helical" evidence="7">
    <location>
        <begin position="524"/>
        <end position="545"/>
    </location>
</feature>
<feature type="transmembrane region" description="Helical" evidence="7">
    <location>
        <begin position="206"/>
        <end position="229"/>
    </location>
</feature>
<dbReference type="Pfam" id="PF07690">
    <property type="entry name" value="MFS_1"/>
    <property type="match status" value="1"/>
</dbReference>
<dbReference type="GO" id="GO:0022857">
    <property type="term" value="F:transmembrane transporter activity"/>
    <property type="evidence" value="ECO:0007669"/>
    <property type="project" value="InterPro"/>
</dbReference>
<proteinExistence type="predicted"/>
<evidence type="ECO:0000256" key="2">
    <source>
        <dbReference type="ARBA" id="ARBA00022448"/>
    </source>
</evidence>
<feature type="transmembrane region" description="Helical" evidence="7">
    <location>
        <begin position="446"/>
        <end position="470"/>
    </location>
</feature>
<dbReference type="SUPFAM" id="SSF103473">
    <property type="entry name" value="MFS general substrate transporter"/>
    <property type="match status" value="2"/>
</dbReference>
<feature type="transmembrane region" description="Helical" evidence="7">
    <location>
        <begin position="418"/>
        <end position="439"/>
    </location>
</feature>
<evidence type="ECO:0000259" key="8">
    <source>
        <dbReference type="PROSITE" id="PS50850"/>
    </source>
</evidence>
<feature type="transmembrane region" description="Helical" evidence="7">
    <location>
        <begin position="146"/>
        <end position="168"/>
    </location>
</feature>
<reference evidence="9" key="1">
    <citation type="journal article" date="2020" name="Phytopathology">
        <title>Genome Sequence Resources of Colletotrichum truncatum, C. plurivorum, C. musicola, and C. sojae: Four Species Pathogenic to Soybean (Glycine max).</title>
        <authorList>
            <person name="Rogerio F."/>
            <person name="Boufleur T.R."/>
            <person name="Ciampi-Guillardi M."/>
            <person name="Sukno S.A."/>
            <person name="Thon M.R."/>
            <person name="Massola Junior N.S."/>
            <person name="Baroncelli R."/>
        </authorList>
    </citation>
    <scope>NUCLEOTIDE SEQUENCE</scope>
    <source>
        <strain evidence="9">LFN0074</strain>
    </source>
</reference>
<feature type="region of interest" description="Disordered" evidence="6">
    <location>
        <begin position="1"/>
        <end position="42"/>
    </location>
</feature>
<dbReference type="CDD" id="cd17502">
    <property type="entry name" value="MFS_Azr1_MDR_like"/>
    <property type="match status" value="1"/>
</dbReference>
<dbReference type="OrthoDB" id="10021397at2759"/>
<feature type="transmembrane region" description="Helical" evidence="7">
    <location>
        <begin position="249"/>
        <end position="270"/>
    </location>
</feature>
<feature type="transmembrane region" description="Helical" evidence="7">
    <location>
        <begin position="122"/>
        <end position="140"/>
    </location>
</feature>
<feature type="transmembrane region" description="Helical" evidence="7">
    <location>
        <begin position="282"/>
        <end position="299"/>
    </location>
</feature>
<comment type="subcellular location">
    <subcellularLocation>
        <location evidence="1">Membrane</location>
        <topology evidence="1">Multi-pass membrane protein</topology>
    </subcellularLocation>
</comment>
<dbReference type="Gene3D" id="1.20.1720.10">
    <property type="entry name" value="Multidrug resistance protein D"/>
    <property type="match status" value="1"/>
</dbReference>
<evidence type="ECO:0000256" key="7">
    <source>
        <dbReference type="SAM" id="Phobius"/>
    </source>
</evidence>
<protein>
    <submittedName>
        <fullName evidence="9">Major facilitator superfamily transporter</fullName>
    </submittedName>
</protein>
<keyword evidence="4 7" id="KW-1133">Transmembrane helix</keyword>
<keyword evidence="10" id="KW-1185">Reference proteome</keyword>
<gene>
    <name evidence="9" type="ORF">CMUS01_12250</name>
</gene>
<sequence>MSTPTAETQAEKASQHDGGAPDPTVQPPKQDGETLERRLSTDSTREYPHGLRLWVIIASLCLTVFLVALDQTIIAPALGAITSEFGSVRDIGWYGAAYLLTATALQPIYGSIYRLFDIKLNYLGAIVLFEIGSLICAVAPSSTVFIIGRAIAGMGSAGLFSGGVVIVAHTLPLRQRPLGLGLIGGMWGIASVAGPLMGGAFTNSITWRWCFYINLPIGGVSLAFIFLLLKINRKDNPRDLSFLGRVLELDLVGASMLVSAVICLLLALQWGNTQFPWNSSQIIGLFVGSVLMAIIFIGIQIRKGDAGILPPRFFKTKDVVCAMIFSTLFGAAFFPLIYYLSLFFQAVKGDTAVQAGIKLLPLLLSCVVTSIVGGGLITAFSYYNPVVLPSMVMFTVGCGLITTLSLDSPTREWLGFQVLAGLGLGAGFQVPILVVQATLPLEDVPVASACVQLFQSLGGSIFIAVAQTVFQNGLIRGIERDAPQLDGQLFINSGASQIRSILAQLGQEKALDAVLSAYLTGLRYSYFISVGCAAGTFVAAACLSWTSIKGKTAGAAAAEEASEPTEVAVATTSKQPESS</sequence>
<dbReference type="FunFam" id="1.20.1250.20:FF:000196">
    <property type="entry name" value="MFS toxin efflux pump (AflT)"/>
    <property type="match status" value="1"/>
</dbReference>
<dbReference type="EMBL" id="WIGM01000672">
    <property type="protein sequence ID" value="KAF6816604.1"/>
    <property type="molecule type" value="Genomic_DNA"/>
</dbReference>
<evidence type="ECO:0000256" key="3">
    <source>
        <dbReference type="ARBA" id="ARBA00022692"/>
    </source>
</evidence>
<dbReference type="InterPro" id="IPR011701">
    <property type="entry name" value="MFS"/>
</dbReference>
<feature type="compositionally biased region" description="Basic and acidic residues" evidence="6">
    <location>
        <begin position="30"/>
        <end position="42"/>
    </location>
</feature>
<dbReference type="GO" id="GO:0005886">
    <property type="term" value="C:plasma membrane"/>
    <property type="evidence" value="ECO:0007669"/>
    <property type="project" value="TreeGrafter"/>
</dbReference>
<feature type="transmembrane region" description="Helical" evidence="7">
    <location>
        <begin position="91"/>
        <end position="110"/>
    </location>
</feature>
<keyword evidence="2" id="KW-0813">Transport</keyword>
<evidence type="ECO:0000256" key="1">
    <source>
        <dbReference type="ARBA" id="ARBA00004141"/>
    </source>
</evidence>
<keyword evidence="3 7" id="KW-0812">Transmembrane</keyword>
<evidence type="ECO:0000256" key="6">
    <source>
        <dbReference type="SAM" id="MobiDB-lite"/>
    </source>
</evidence>
<dbReference type="AlphaFoldDB" id="A0A8H6N179"/>
<name>A0A8H6N179_9PEZI</name>
<evidence type="ECO:0000256" key="5">
    <source>
        <dbReference type="ARBA" id="ARBA00023136"/>
    </source>
</evidence>
<accession>A0A8H6N179</accession>
<dbReference type="Gene3D" id="1.20.1250.20">
    <property type="entry name" value="MFS general substrate transporter like domains"/>
    <property type="match status" value="1"/>
</dbReference>